<keyword evidence="8" id="KW-0966">Cell projection</keyword>
<dbReference type="OrthoDB" id="313308at2759"/>
<evidence type="ECO:0000256" key="1">
    <source>
        <dbReference type="ARBA" id="ARBA00004611"/>
    </source>
</evidence>
<reference evidence="11" key="1">
    <citation type="submission" date="2019-06" db="EMBL/GenBank/DDBJ databases">
        <authorList>
            <person name="Zheng W."/>
        </authorList>
    </citation>
    <scope>NUCLEOTIDE SEQUENCE</scope>
    <source>
        <strain evidence="11">QDHG01</strain>
    </source>
</reference>
<evidence type="ECO:0000313" key="11">
    <source>
        <dbReference type="EMBL" id="TNV83777.1"/>
    </source>
</evidence>
<evidence type="ECO:0000256" key="3">
    <source>
        <dbReference type="ARBA" id="ARBA00022490"/>
    </source>
</evidence>
<dbReference type="InterPro" id="IPR009290">
    <property type="entry name" value="Radial_spoke_3"/>
</dbReference>
<keyword evidence="12" id="KW-1185">Reference proteome</keyword>
<keyword evidence="4" id="KW-0597">Phosphoprotein</keyword>
<dbReference type="AlphaFoldDB" id="A0A8J8T626"/>
<dbReference type="Pfam" id="PF06098">
    <property type="entry name" value="Radial_spoke_3"/>
    <property type="match status" value="1"/>
</dbReference>
<evidence type="ECO:0000256" key="2">
    <source>
        <dbReference type="ARBA" id="ARBA00006737"/>
    </source>
</evidence>
<evidence type="ECO:0000256" key="6">
    <source>
        <dbReference type="ARBA" id="ARBA00023069"/>
    </source>
</evidence>
<dbReference type="PANTHER" id="PTHR21648">
    <property type="entry name" value="FLAGELLAR RADIAL SPOKE PROTEIN 3"/>
    <property type="match status" value="1"/>
</dbReference>
<feature type="compositionally biased region" description="Basic and acidic residues" evidence="10">
    <location>
        <begin position="158"/>
        <end position="174"/>
    </location>
</feature>
<feature type="region of interest" description="Disordered" evidence="10">
    <location>
        <begin position="158"/>
        <end position="186"/>
    </location>
</feature>
<sequence>MHECLRQQINLLSDSQYKIEKQNQSTLKMSQSFYGAQPKVVKNKTKFNEAAVSAGFEESADNTGAYDSGTPLNIMYDKRVFRGNTYNAAQMKQNLTPMQKEELRIKAEREKKKVEMIKAQLIEFKKAKNKISPYDLRPGPPARIEVDLTYFLTEQNKPRRPEETEIRTQTDDFQPRPPTPPYIPKKTGIDKITQIEDYDLFEYDREVQPILNVLLSKTVEQALLEVEEETELDEIRRYKDSAYKRLQSEREGWEQEVKREIARIKAKNKALKIARQKREQQTRTMHKIQCIQLAKGYLGSNFMNSMVQLQANQHHWRSRFEDQLNITYKDWLLKKTVEEFVKGTKVEDFLGGIGGILGDQLKNVELTKDPIKKTMQANAQRKDKVRQIESKSTRTVHFIFDHGLKPKITPFTKKYERLLEGNLKQFEEQQHEQFQAFIQSIESESIEGGNEEWNVLLRNPVSFGESPFYCFELTGLNRLAFSVADDPFYKNIKAKFIPEVYLINMKGVVKARVGPDARRFDRHGQEALAYEEDFREAQLKVNDDRRIHINLSNLAPKLKVADPKKPNDKSASSLGSYKQASGKMLLLTVKVSEQMRNQMQGFERAWYRLVNDDTSQTLDYTLFKDVNRPDAVDGSSGGGEGEGEEGAEAVKAGGATYTYVAGRIYYDHKGSGRWVYEAFNNVFSSERFGQEDLAQVMAGIYQRSEHELVEQALEIKEARQKVIENEEERRQAAAASAAKKKQPAKGKKDAAQAVEEAPKDDKPKGPPPKRQLDLMIKDDFQEALRERIPRPFVFGPIEFRDLDKEENQYNGEQWRGQVIDQLLQKALLFGFPAEELCIHGLHVTVKNKTLKRATTIVKHSRFMRNLKVAPMLPPVLVAVQQEATPATEEAQEAAEE</sequence>
<gene>
    <name evidence="11" type="ORF">FGO68_gene7265</name>
</gene>
<dbReference type="EMBL" id="RRYP01003464">
    <property type="protein sequence ID" value="TNV83777.1"/>
    <property type="molecule type" value="Genomic_DNA"/>
</dbReference>
<evidence type="ECO:0000256" key="4">
    <source>
        <dbReference type="ARBA" id="ARBA00022553"/>
    </source>
</evidence>
<keyword evidence="7" id="KW-0206">Cytoskeleton</keyword>
<comment type="caution">
    <text evidence="11">The sequence shown here is derived from an EMBL/GenBank/DDBJ whole genome shotgun (WGS) entry which is preliminary data.</text>
</comment>
<evidence type="ECO:0000256" key="5">
    <source>
        <dbReference type="ARBA" id="ARBA00022846"/>
    </source>
</evidence>
<dbReference type="PANTHER" id="PTHR21648:SF0">
    <property type="entry name" value="RADIAL SPOKE HEAD PROTEIN 3 HOMOLOG"/>
    <property type="match status" value="1"/>
</dbReference>
<evidence type="ECO:0000256" key="7">
    <source>
        <dbReference type="ARBA" id="ARBA00023212"/>
    </source>
</evidence>
<organism evidence="11 12">
    <name type="scientific">Halteria grandinella</name>
    <dbReference type="NCBI Taxonomy" id="5974"/>
    <lineage>
        <taxon>Eukaryota</taxon>
        <taxon>Sar</taxon>
        <taxon>Alveolata</taxon>
        <taxon>Ciliophora</taxon>
        <taxon>Intramacronucleata</taxon>
        <taxon>Spirotrichea</taxon>
        <taxon>Stichotrichia</taxon>
        <taxon>Sporadotrichida</taxon>
        <taxon>Halteriidae</taxon>
        <taxon>Halteria</taxon>
    </lineage>
</organism>
<evidence type="ECO:0000256" key="8">
    <source>
        <dbReference type="ARBA" id="ARBA00023273"/>
    </source>
</evidence>
<accession>A0A8J8T626</accession>
<protein>
    <submittedName>
        <fullName evidence="11">Uncharacterized protein</fullName>
    </submittedName>
</protein>
<keyword evidence="5" id="KW-0282">Flagellum</keyword>
<keyword evidence="9" id="KW-0175">Coiled coil</keyword>
<keyword evidence="6" id="KW-0969">Cilium</keyword>
<evidence type="ECO:0000256" key="9">
    <source>
        <dbReference type="SAM" id="Coils"/>
    </source>
</evidence>
<evidence type="ECO:0000256" key="10">
    <source>
        <dbReference type="SAM" id="MobiDB-lite"/>
    </source>
</evidence>
<dbReference type="Proteomes" id="UP000785679">
    <property type="component" value="Unassembled WGS sequence"/>
</dbReference>
<evidence type="ECO:0000313" key="12">
    <source>
        <dbReference type="Proteomes" id="UP000785679"/>
    </source>
</evidence>
<comment type="similarity">
    <text evidence="2">Belongs to the flagellar radial spoke RSP3 family.</text>
</comment>
<name>A0A8J8T626_HALGN</name>
<feature type="coiled-coil region" evidence="9">
    <location>
        <begin position="100"/>
        <end position="127"/>
    </location>
</feature>
<feature type="compositionally biased region" description="Basic and acidic residues" evidence="10">
    <location>
        <begin position="746"/>
        <end position="772"/>
    </location>
</feature>
<comment type="subcellular location">
    <subcellularLocation>
        <location evidence="1">Cytoplasm</location>
        <location evidence="1">Cytoskeleton</location>
        <location evidence="1">Flagellum axoneme</location>
    </subcellularLocation>
</comment>
<keyword evidence="3" id="KW-0963">Cytoplasm</keyword>
<feature type="coiled-coil region" evidence="9">
    <location>
        <begin position="243"/>
        <end position="284"/>
    </location>
</feature>
<proteinExistence type="inferred from homology"/>
<dbReference type="GO" id="GO:0005929">
    <property type="term" value="C:cilium"/>
    <property type="evidence" value="ECO:0007669"/>
    <property type="project" value="TreeGrafter"/>
</dbReference>
<feature type="region of interest" description="Disordered" evidence="10">
    <location>
        <begin position="726"/>
        <end position="772"/>
    </location>
</feature>